<feature type="transmembrane region" description="Helical" evidence="13">
    <location>
        <begin position="165"/>
        <end position="182"/>
    </location>
</feature>
<evidence type="ECO:0000256" key="13">
    <source>
        <dbReference type="SAM" id="Phobius"/>
    </source>
</evidence>
<dbReference type="PANTHER" id="PTHR24223">
    <property type="entry name" value="ATP-BINDING CASSETTE SUB-FAMILY C"/>
    <property type="match status" value="1"/>
</dbReference>
<dbReference type="InterPro" id="IPR044726">
    <property type="entry name" value="ABCC_6TM_D2"/>
</dbReference>
<dbReference type="InterPro" id="IPR036640">
    <property type="entry name" value="ABC1_TM_sf"/>
</dbReference>
<feature type="transmembrane region" description="Helical" evidence="13">
    <location>
        <begin position="69"/>
        <end position="93"/>
    </location>
</feature>
<dbReference type="PANTHER" id="PTHR24223:SF399">
    <property type="entry name" value="ABC TRANSPORTER ATNG"/>
    <property type="match status" value="1"/>
</dbReference>
<dbReference type="CDD" id="cd03250">
    <property type="entry name" value="ABCC_MRP_domain1"/>
    <property type="match status" value="1"/>
</dbReference>
<dbReference type="InterPro" id="IPR011527">
    <property type="entry name" value="ABC1_TM_dom"/>
</dbReference>
<dbReference type="GO" id="GO:0005524">
    <property type="term" value="F:ATP binding"/>
    <property type="evidence" value="ECO:0007669"/>
    <property type="project" value="UniProtKB-KW"/>
</dbReference>
<comment type="caution">
    <text evidence="16">The sequence shown here is derived from an EMBL/GenBank/DDBJ whole genome shotgun (WGS) entry which is preliminary data.</text>
</comment>
<dbReference type="Gene3D" id="3.40.50.300">
    <property type="entry name" value="P-loop containing nucleotide triphosphate hydrolases"/>
    <property type="match status" value="2"/>
</dbReference>
<dbReference type="InterPro" id="IPR003593">
    <property type="entry name" value="AAA+_ATPase"/>
</dbReference>
<dbReference type="InterPro" id="IPR056227">
    <property type="entry name" value="TMD0_ABC"/>
</dbReference>
<evidence type="ECO:0000313" key="17">
    <source>
        <dbReference type="Proteomes" id="UP001301769"/>
    </source>
</evidence>
<feature type="transmembrane region" description="Helical" evidence="13">
    <location>
        <begin position="1049"/>
        <end position="1069"/>
    </location>
</feature>
<dbReference type="Pfam" id="PF24357">
    <property type="entry name" value="TMD0_ABC"/>
    <property type="match status" value="1"/>
</dbReference>
<feature type="transmembrane region" description="Helical" evidence="13">
    <location>
        <begin position="950"/>
        <end position="972"/>
    </location>
</feature>
<dbReference type="EMBL" id="MU858047">
    <property type="protein sequence ID" value="KAK4219682.1"/>
    <property type="molecule type" value="Genomic_DNA"/>
</dbReference>
<dbReference type="PROSITE" id="PS50893">
    <property type="entry name" value="ABC_TRANSPORTER_2"/>
    <property type="match status" value="2"/>
</dbReference>
<feature type="transmembrane region" description="Helical" evidence="13">
    <location>
        <begin position="135"/>
        <end position="159"/>
    </location>
</feature>
<dbReference type="InterPro" id="IPR003439">
    <property type="entry name" value="ABC_transporter-like_ATP-bd"/>
</dbReference>
<feature type="transmembrane region" description="Helical" evidence="13">
    <location>
        <begin position="910"/>
        <end position="930"/>
    </location>
</feature>
<feature type="domain" description="ABC transmembrane type-1" evidence="15">
    <location>
        <begin position="911"/>
        <end position="1191"/>
    </location>
</feature>
<keyword evidence="3" id="KW-0813">Transport</keyword>
<name>A0AAN7BDT9_9PEZI</name>
<feature type="transmembrane region" description="Helical" evidence="13">
    <location>
        <begin position="531"/>
        <end position="550"/>
    </location>
</feature>
<gene>
    <name evidence="16" type="ORF">QBC37DRAFT_303315</name>
</gene>
<organism evidence="16 17">
    <name type="scientific">Rhypophila decipiens</name>
    <dbReference type="NCBI Taxonomy" id="261697"/>
    <lineage>
        <taxon>Eukaryota</taxon>
        <taxon>Fungi</taxon>
        <taxon>Dikarya</taxon>
        <taxon>Ascomycota</taxon>
        <taxon>Pezizomycotina</taxon>
        <taxon>Sordariomycetes</taxon>
        <taxon>Sordariomycetidae</taxon>
        <taxon>Sordariales</taxon>
        <taxon>Naviculisporaceae</taxon>
        <taxon>Rhypophila</taxon>
    </lineage>
</organism>
<feature type="transmembrane region" description="Helical" evidence="13">
    <location>
        <begin position="269"/>
        <end position="293"/>
    </location>
</feature>
<dbReference type="GO" id="GO:0016887">
    <property type="term" value="F:ATP hydrolysis activity"/>
    <property type="evidence" value="ECO:0007669"/>
    <property type="project" value="InterPro"/>
</dbReference>
<evidence type="ECO:0000256" key="6">
    <source>
        <dbReference type="ARBA" id="ARBA00022741"/>
    </source>
</evidence>
<dbReference type="InterPro" id="IPR044746">
    <property type="entry name" value="ABCC_6TM_D1"/>
</dbReference>
<feature type="transmembrane region" description="Helical" evidence="13">
    <location>
        <begin position="489"/>
        <end position="519"/>
    </location>
</feature>
<keyword evidence="6" id="KW-0547">Nucleotide-binding</keyword>
<evidence type="ECO:0000259" key="15">
    <source>
        <dbReference type="PROSITE" id="PS50929"/>
    </source>
</evidence>
<dbReference type="Pfam" id="PF00664">
    <property type="entry name" value="ABC_membrane"/>
    <property type="match status" value="2"/>
</dbReference>
<proteinExistence type="inferred from homology"/>
<feature type="transmembrane region" description="Helical" evidence="13">
    <location>
        <begin position="36"/>
        <end position="57"/>
    </location>
</feature>
<evidence type="ECO:0000256" key="10">
    <source>
        <dbReference type="ARBA" id="ARBA00023180"/>
    </source>
</evidence>
<feature type="region of interest" description="Disordered" evidence="12">
    <location>
        <begin position="1204"/>
        <end position="1224"/>
    </location>
</feature>
<evidence type="ECO:0000256" key="3">
    <source>
        <dbReference type="ARBA" id="ARBA00022448"/>
    </source>
</evidence>
<evidence type="ECO:0000256" key="11">
    <source>
        <dbReference type="ARBA" id="ARBA00059074"/>
    </source>
</evidence>
<dbReference type="SUPFAM" id="SSF90123">
    <property type="entry name" value="ABC transporter transmembrane region"/>
    <property type="match status" value="2"/>
</dbReference>
<evidence type="ECO:0000256" key="9">
    <source>
        <dbReference type="ARBA" id="ARBA00023136"/>
    </source>
</evidence>
<dbReference type="InterPro" id="IPR027417">
    <property type="entry name" value="P-loop_NTPase"/>
</dbReference>
<dbReference type="SUPFAM" id="SSF52540">
    <property type="entry name" value="P-loop containing nucleoside triphosphate hydrolases"/>
    <property type="match status" value="2"/>
</dbReference>
<keyword evidence="9 13" id="KW-0472">Membrane</keyword>
<comment type="similarity">
    <text evidence="2">Belongs to the ABC transporter superfamily. ABCC family. Conjugate transporter (TC 3.A.1.208) subfamily.</text>
</comment>
<feature type="transmembrane region" description="Helical" evidence="13">
    <location>
        <begin position="105"/>
        <end position="123"/>
    </location>
</feature>
<evidence type="ECO:0000256" key="2">
    <source>
        <dbReference type="ARBA" id="ARBA00009726"/>
    </source>
</evidence>
<keyword evidence="17" id="KW-1185">Reference proteome</keyword>
<accession>A0AAN7BDT9</accession>
<dbReference type="FunFam" id="1.20.1560.10:FF:000066">
    <property type="entry name" value="ABC multidrug transporter (Eurofung)"/>
    <property type="match status" value="1"/>
</dbReference>
<evidence type="ECO:0000256" key="7">
    <source>
        <dbReference type="ARBA" id="ARBA00022840"/>
    </source>
</evidence>
<feature type="transmembrane region" description="Helical" evidence="13">
    <location>
        <begin position="1133"/>
        <end position="1155"/>
    </location>
</feature>
<feature type="domain" description="ABC transporter" evidence="14">
    <location>
        <begin position="616"/>
        <end position="844"/>
    </location>
</feature>
<dbReference type="InterPro" id="IPR050173">
    <property type="entry name" value="ABC_transporter_C-like"/>
</dbReference>
<feature type="transmembrane region" description="Helical" evidence="13">
    <location>
        <begin position="1024"/>
        <end position="1043"/>
    </location>
</feature>
<comment type="subcellular location">
    <subcellularLocation>
        <location evidence="1">Cell membrane</location>
        <topology evidence="1">Multi-pass membrane protein</topology>
    </subcellularLocation>
</comment>
<keyword evidence="10" id="KW-0325">Glycoprotein</keyword>
<dbReference type="Pfam" id="PF00005">
    <property type="entry name" value="ABC_tran"/>
    <property type="match status" value="2"/>
</dbReference>
<feature type="transmembrane region" description="Helical" evidence="13">
    <location>
        <begin position="203"/>
        <end position="223"/>
    </location>
</feature>
<dbReference type="InterPro" id="IPR017871">
    <property type="entry name" value="ABC_transporter-like_CS"/>
</dbReference>
<feature type="transmembrane region" description="Helical" evidence="13">
    <location>
        <begin position="314"/>
        <end position="335"/>
    </location>
</feature>
<feature type="region of interest" description="Disordered" evidence="12">
    <location>
        <begin position="573"/>
        <end position="603"/>
    </location>
</feature>
<evidence type="ECO:0000313" key="16">
    <source>
        <dbReference type="EMBL" id="KAK4219682.1"/>
    </source>
</evidence>
<feature type="domain" description="ABC transmembrane type-1" evidence="15">
    <location>
        <begin position="281"/>
        <end position="557"/>
    </location>
</feature>
<keyword evidence="7" id="KW-0067">ATP-binding</keyword>
<feature type="domain" description="ABC transporter" evidence="14">
    <location>
        <begin position="1230"/>
        <end position="1462"/>
    </location>
</feature>
<feature type="transmembrane region" description="Helical" evidence="13">
    <location>
        <begin position="409"/>
        <end position="430"/>
    </location>
</feature>
<dbReference type="SMART" id="SM00382">
    <property type="entry name" value="AAA"/>
    <property type="match status" value="2"/>
</dbReference>
<evidence type="ECO:0000256" key="1">
    <source>
        <dbReference type="ARBA" id="ARBA00004651"/>
    </source>
</evidence>
<dbReference type="PROSITE" id="PS00211">
    <property type="entry name" value="ABC_TRANSPORTER_1"/>
    <property type="match status" value="2"/>
</dbReference>
<sequence>MNSSAPSPIICDDAAFGPVISGCRQDFDFTLAFQQYFFSVAPSIFLLIAAPLRILILRRHEVKLDGGNLLKYAKLATIAVFSCLQLALLVLWASRKHVQGGRSSALASVSLSLAASLALLPLSHMEHSRSLRPSLLVSGYLLLTLVLDIATIRTFWLSAITDEPIRATFTAAFALKGVLLGLEAMQKRRFFLTAYQKRSPEEYSGLFGQGLMWWLNSIIFFGARYSLKPKSLYPITADMASEKLHADFSAIWNQQRGPKSLKKALLRLLWWPIVVPILPRLALLAFTMCQPLLIKRLLTYLSDPNQIKDAKVGYWLIGATALVYVGMAISGAVYWHRHYRFMTMIRGTLTTAVYGKALGMNINASTSAKTVTLMSADCERIVRGVMDLHELWANITQVALATWLVEVQLGVACVAPVAVTLTTAFLTGYATMYTPAFQMLWIEKLESRIGVTTSILGAMKAIKISSLTSDVLNLLNKMRRDELAAASKFRFISIITATIGYAPQLLSPVVTFAMFIGIARSGTATLDPARMFTSISLLYLISEPLFNLFAGMMELMSAIGCIARVEQFLQSPSRTESRTNGRAGETRAHSSDDEKKSGSNAELSGLEVQNQDKACISVKDGSFGWEDESSLVLRNLNFSVSAGDIVFVKGPVGCGKSTLIKALLGETPVSSGHVMLSTMEVALCEQSPFVMNLSIRNNITYSSAFDADLYATVIDCCQLRPDLASMENGDRTIVGSKGFSLSAGQRQRVALARAVYSRKRIALLDDVFSQLDADTSGIISSRLISPNGLFRRWGTTVILTSSSDRFLPYANSVIELNEAGEIVRQGTAKDIQTPLDPLISDVTPFPQSTPEVSSNATNPLIKKADDLEVSLAKIETEATDDSDATTLEERPPSDISVYKYYLQSVNWKRALIFMIFQTCLAFLSSFPVVWLKWWTDESPALWDNRTSYYIGIYAALQGAGLVASGLVTWWTLNILAVAIGFRLHEVLSGTVMGSTLQLFSSTDSGSILNRFTQDIQLADIQLPLSLQIVVTNLLTLVAQAGLIASVSPWIALSYPVLLAVFYLIPKYYVRTARQMRTLDLEEKAPLYAQFLETLEGMSTIRAFSWLHASSQHNYKLVDKSQKPFYLMYVIQKWLGLVLDFAVACLATLVVGVAVALRETVSPGFTGVSLTQVVSFTSYLKMMILFWAQLQTAMAAVERIRNFSRDTETEEDRSDSPRLEPPASWPARGDVQIEKLSARYVADAKAATLDGVSLEIKAGEHVGICGRTGSGKTSLVLAMMRLLDPSEGSIKIDGLDIASVPRDMVRSRIVGVAEEPFFFPGSVGLNLDPHRVATDEQIIQALLEVKLWGVFEESGGLDGNLVREKLSHGQRQLLSIARGLLRDARIYILDEVTSSLDAEAEKTINRIIETRLKGRTVISVVHKMDSALEFQKIVVMEKGKVIEFDDPASLMSRPSKFRELVTSDRSSSA</sequence>
<evidence type="ECO:0000256" key="8">
    <source>
        <dbReference type="ARBA" id="ARBA00022989"/>
    </source>
</evidence>
<dbReference type="GO" id="GO:0140359">
    <property type="term" value="F:ABC-type transporter activity"/>
    <property type="evidence" value="ECO:0007669"/>
    <property type="project" value="InterPro"/>
</dbReference>
<evidence type="ECO:0000256" key="12">
    <source>
        <dbReference type="SAM" id="MobiDB-lite"/>
    </source>
</evidence>
<protein>
    <submittedName>
        <fullName evidence="16">ABC transporter</fullName>
    </submittedName>
</protein>
<dbReference type="FunFam" id="1.20.1560.10:FF:000055">
    <property type="entry name" value="ABC multidrug transporter (Eurofung)"/>
    <property type="match status" value="1"/>
</dbReference>
<dbReference type="Proteomes" id="UP001301769">
    <property type="component" value="Unassembled WGS sequence"/>
</dbReference>
<comment type="function">
    <text evidence="11">ABC-type transporter; part of the gene cluster that mediates the biosynthesis of the phomopsins, a group of hexapeptide mycotoxins which infects lupins and causes lupinosis disease in livestock.</text>
</comment>
<reference evidence="16" key="1">
    <citation type="journal article" date="2023" name="Mol. Phylogenet. Evol.">
        <title>Genome-scale phylogeny and comparative genomics of the fungal order Sordariales.</title>
        <authorList>
            <person name="Hensen N."/>
            <person name="Bonometti L."/>
            <person name="Westerberg I."/>
            <person name="Brannstrom I.O."/>
            <person name="Guillou S."/>
            <person name="Cros-Aarteil S."/>
            <person name="Calhoun S."/>
            <person name="Haridas S."/>
            <person name="Kuo A."/>
            <person name="Mondo S."/>
            <person name="Pangilinan J."/>
            <person name="Riley R."/>
            <person name="LaButti K."/>
            <person name="Andreopoulos B."/>
            <person name="Lipzen A."/>
            <person name="Chen C."/>
            <person name="Yan M."/>
            <person name="Daum C."/>
            <person name="Ng V."/>
            <person name="Clum A."/>
            <person name="Steindorff A."/>
            <person name="Ohm R.A."/>
            <person name="Martin F."/>
            <person name="Silar P."/>
            <person name="Natvig D.O."/>
            <person name="Lalanne C."/>
            <person name="Gautier V."/>
            <person name="Ament-Velasquez S.L."/>
            <person name="Kruys A."/>
            <person name="Hutchinson M.I."/>
            <person name="Powell A.J."/>
            <person name="Barry K."/>
            <person name="Miller A.N."/>
            <person name="Grigoriev I.V."/>
            <person name="Debuchy R."/>
            <person name="Gladieux P."/>
            <person name="Hiltunen Thoren M."/>
            <person name="Johannesson H."/>
        </authorList>
    </citation>
    <scope>NUCLEOTIDE SEQUENCE</scope>
    <source>
        <strain evidence="16">PSN293</strain>
    </source>
</reference>
<evidence type="ECO:0000259" key="14">
    <source>
        <dbReference type="PROSITE" id="PS50893"/>
    </source>
</evidence>
<keyword evidence="5 13" id="KW-0812">Transmembrane</keyword>
<dbReference type="GO" id="GO:0005886">
    <property type="term" value="C:plasma membrane"/>
    <property type="evidence" value="ECO:0007669"/>
    <property type="project" value="UniProtKB-SubCell"/>
</dbReference>
<dbReference type="CDD" id="cd18580">
    <property type="entry name" value="ABC_6TM_ABCC_D2"/>
    <property type="match status" value="1"/>
</dbReference>
<dbReference type="CDD" id="cd18579">
    <property type="entry name" value="ABC_6TM_ABCC_D1"/>
    <property type="match status" value="1"/>
</dbReference>
<evidence type="ECO:0000256" key="4">
    <source>
        <dbReference type="ARBA" id="ARBA00022475"/>
    </source>
</evidence>
<feature type="compositionally biased region" description="Basic and acidic residues" evidence="12">
    <location>
        <begin position="575"/>
        <end position="597"/>
    </location>
</feature>
<keyword evidence="4" id="KW-1003">Cell membrane</keyword>
<reference evidence="16" key="2">
    <citation type="submission" date="2023-05" db="EMBL/GenBank/DDBJ databases">
        <authorList>
            <consortium name="Lawrence Berkeley National Laboratory"/>
            <person name="Steindorff A."/>
            <person name="Hensen N."/>
            <person name="Bonometti L."/>
            <person name="Westerberg I."/>
            <person name="Brannstrom I.O."/>
            <person name="Guillou S."/>
            <person name="Cros-Aarteil S."/>
            <person name="Calhoun S."/>
            <person name="Haridas S."/>
            <person name="Kuo A."/>
            <person name="Mondo S."/>
            <person name="Pangilinan J."/>
            <person name="Riley R."/>
            <person name="Labutti K."/>
            <person name="Andreopoulos B."/>
            <person name="Lipzen A."/>
            <person name="Chen C."/>
            <person name="Yanf M."/>
            <person name="Daum C."/>
            <person name="Ng V."/>
            <person name="Clum A."/>
            <person name="Ohm R."/>
            <person name="Martin F."/>
            <person name="Silar P."/>
            <person name="Natvig D."/>
            <person name="Lalanne C."/>
            <person name="Gautier V."/>
            <person name="Ament-Velasquez S.L."/>
            <person name="Kruys A."/>
            <person name="Hutchinson M.I."/>
            <person name="Powell A.J."/>
            <person name="Barry K."/>
            <person name="Miller A.N."/>
            <person name="Grigoriev I.V."/>
            <person name="Debuchy R."/>
            <person name="Gladieux P."/>
            <person name="Thoren M.H."/>
            <person name="Johannesson H."/>
        </authorList>
    </citation>
    <scope>NUCLEOTIDE SEQUENCE</scope>
    <source>
        <strain evidence="16">PSN293</strain>
    </source>
</reference>
<evidence type="ECO:0000256" key="5">
    <source>
        <dbReference type="ARBA" id="ARBA00022692"/>
    </source>
</evidence>
<dbReference type="FunFam" id="3.40.50.300:FF:002145">
    <property type="entry name" value="ABC transporter (MsbA subfamily)"/>
    <property type="match status" value="1"/>
</dbReference>
<keyword evidence="8 13" id="KW-1133">Transmembrane helix</keyword>
<dbReference type="Gene3D" id="1.20.1560.10">
    <property type="entry name" value="ABC transporter type 1, transmembrane domain"/>
    <property type="match status" value="2"/>
</dbReference>
<dbReference type="PROSITE" id="PS50929">
    <property type="entry name" value="ABC_TM1F"/>
    <property type="match status" value="2"/>
</dbReference>